<evidence type="ECO:0000313" key="3">
    <source>
        <dbReference type="Proteomes" id="UP000184514"/>
    </source>
</evidence>
<comment type="caution">
    <text evidence="2">The sequence shown here is derived from an EMBL/GenBank/DDBJ whole genome shotgun (WGS) entry which is preliminary data.</text>
</comment>
<keyword evidence="3" id="KW-1185">Reference proteome</keyword>
<proteinExistence type="predicted"/>
<evidence type="ECO:0000313" key="2">
    <source>
        <dbReference type="EMBL" id="OJI94814.1"/>
    </source>
</evidence>
<dbReference type="RefSeq" id="WP_072629633.1">
    <property type="nucleotide sequence ID" value="NZ_MLCB01000085.1"/>
</dbReference>
<sequence>MSSSIRIFAALLSTSVFAGCISDADDFTTSNFAAAVAVGTSSAEIANSTLTQRQTGSDVNSDGDGYAYETGVQNGAGFFARAGLIPGTSVSSLPRSGSARMSGHYEAARVTGIDLNNGRLTGFARTARGSMTLTVDFDDHTLKGTSNNGILNVNGTFEGQTLEGDVVYSGIPGTLSGKIGGDEAIGIFNGKSESAIMAGGFIVAE</sequence>
<organism evidence="2 3">
    <name type="scientific">Planktotalea frisia</name>
    <dbReference type="NCBI Taxonomy" id="696762"/>
    <lineage>
        <taxon>Bacteria</taxon>
        <taxon>Pseudomonadati</taxon>
        <taxon>Pseudomonadota</taxon>
        <taxon>Alphaproteobacteria</taxon>
        <taxon>Rhodobacterales</taxon>
        <taxon>Paracoccaceae</taxon>
        <taxon>Planktotalea</taxon>
    </lineage>
</organism>
<dbReference type="InterPro" id="IPR011250">
    <property type="entry name" value="OMP/PagP_B-barrel"/>
</dbReference>
<keyword evidence="1" id="KW-0732">Signal</keyword>
<feature type="chain" id="PRO_5012544209" description="Transferrin-binding protein B C-lobe/N-lobe beta barrel domain-containing protein" evidence="1">
    <location>
        <begin position="19"/>
        <end position="205"/>
    </location>
</feature>
<dbReference type="EMBL" id="MLCB01000085">
    <property type="protein sequence ID" value="OJI94814.1"/>
    <property type="molecule type" value="Genomic_DNA"/>
</dbReference>
<evidence type="ECO:0000256" key="1">
    <source>
        <dbReference type="SAM" id="SignalP"/>
    </source>
</evidence>
<feature type="signal peptide" evidence="1">
    <location>
        <begin position="1"/>
        <end position="18"/>
    </location>
</feature>
<name>A0A1L9P054_9RHOB</name>
<protein>
    <recommendedName>
        <fullName evidence="4">Transferrin-binding protein B C-lobe/N-lobe beta barrel domain-containing protein</fullName>
    </recommendedName>
</protein>
<dbReference type="OrthoDB" id="7853508at2"/>
<gene>
    <name evidence="2" type="ORF">PFRI_09930</name>
</gene>
<accession>A0A1L9P054</accession>
<dbReference type="SUPFAM" id="SSF56925">
    <property type="entry name" value="OMPA-like"/>
    <property type="match status" value="1"/>
</dbReference>
<dbReference type="PROSITE" id="PS51257">
    <property type="entry name" value="PROKAR_LIPOPROTEIN"/>
    <property type="match status" value="1"/>
</dbReference>
<evidence type="ECO:0008006" key="4">
    <source>
        <dbReference type="Google" id="ProtNLM"/>
    </source>
</evidence>
<dbReference type="AlphaFoldDB" id="A0A1L9P054"/>
<dbReference type="Gene3D" id="2.40.160.90">
    <property type="match status" value="1"/>
</dbReference>
<reference evidence="2 3" key="1">
    <citation type="submission" date="2016-10" db="EMBL/GenBank/DDBJ databases">
        <title>Genome sequence of Planktotalea frisia SH6-1.</title>
        <authorList>
            <person name="Poehlein A."/>
            <person name="Bakenhus I."/>
            <person name="Voget S."/>
            <person name="Brinkhoff T."/>
            <person name="Simon M."/>
        </authorList>
    </citation>
    <scope>NUCLEOTIDE SEQUENCE [LARGE SCALE GENOMIC DNA]</scope>
    <source>
        <strain evidence="2 3">SH6-1</strain>
    </source>
</reference>
<dbReference type="Proteomes" id="UP000184514">
    <property type="component" value="Unassembled WGS sequence"/>
</dbReference>